<dbReference type="Proteomes" id="UP000051658">
    <property type="component" value="Unassembled WGS sequence"/>
</dbReference>
<comment type="caution">
    <text evidence="2">The sequence shown here is derived from an EMBL/GenBank/DDBJ whole genome shotgun (WGS) entry which is preliminary data.</text>
</comment>
<sequence>MKSKKYSEFLNLTPEQMEKNGSRFGFYLLALECITNVKEISDLVDMVIDTDFRSVVYKQKNNDLGVDAVNIDEEDRKIQLFNFKYRDSFKVKKGQELGDMIDVTKFLIHIANENTDKVTSITKNKINKIIEALNSTDVWTIELFMVSNENRALELENPTVDQFKDSYGMKVKTVVLDDIVSYISGFPDDLSAKFMVDSTSVMTYEIDKLSSSKSYLIKLPLAELIRITCKNEELRNNINADYSKLQGQEIELSLLFDNVRGYLGATTKFNKNIIKTIVEDPNKFFMFNNGITMTAKNITAGDKNGNKKFECTINGFQIVNGGQTLRTIYEFNKSQFDEKSLANAEVLVRLFQTETDKELTNDIAEYTNSQNAISSIDLKSISNYQIQIGAYLEAMGILYVRKSGDTGKKDEKYIHRISMEKTAQLLYSYKGYPDRATNQKKALFEKYYDDIFDVETLDFEFLANLIIKYYEIEKDYIDSKYDEYHQKYLYIIYIMEKYPKKSIHECIELLEDYLIEYKKDDKLSPARKLIQKGFKDHIDGGK</sequence>
<dbReference type="eggNOG" id="ENOG502Z7VT">
    <property type="taxonomic scope" value="Bacteria"/>
</dbReference>
<evidence type="ECO:0000313" key="3">
    <source>
        <dbReference type="Proteomes" id="UP000051658"/>
    </source>
</evidence>
<evidence type="ECO:0000313" key="2">
    <source>
        <dbReference type="EMBL" id="KRN56965.1"/>
    </source>
</evidence>
<accession>A0A0R2I3Q4</accession>
<dbReference type="InterPro" id="IPR018891">
    <property type="entry name" value="AIPR_C"/>
</dbReference>
<reference evidence="2 3" key="1">
    <citation type="journal article" date="2015" name="Genome Announc.">
        <title>Expanding the biotechnology potential of lactobacilli through comparative genomics of 213 strains and associated genera.</title>
        <authorList>
            <person name="Sun Z."/>
            <person name="Harris H.M."/>
            <person name="McCann A."/>
            <person name="Guo C."/>
            <person name="Argimon S."/>
            <person name="Zhang W."/>
            <person name="Yang X."/>
            <person name="Jeffery I.B."/>
            <person name="Cooney J.C."/>
            <person name="Kagawa T.F."/>
            <person name="Liu W."/>
            <person name="Song Y."/>
            <person name="Salvetti E."/>
            <person name="Wrobel A."/>
            <person name="Rasinkangas P."/>
            <person name="Parkhill J."/>
            <person name="Rea M.C."/>
            <person name="O'Sullivan O."/>
            <person name="Ritari J."/>
            <person name="Douillard F.P."/>
            <person name="Paul Ross R."/>
            <person name="Yang R."/>
            <person name="Briner A.E."/>
            <person name="Felis G.E."/>
            <person name="de Vos W.M."/>
            <person name="Barrangou R."/>
            <person name="Klaenhammer T.R."/>
            <person name="Caufield P.W."/>
            <person name="Cui Y."/>
            <person name="Zhang H."/>
            <person name="O'Toole P.W."/>
        </authorList>
    </citation>
    <scope>NUCLEOTIDE SEQUENCE [LARGE SCALE GENOMIC DNA]</scope>
    <source>
        <strain evidence="2 3">DSM 20623</strain>
    </source>
</reference>
<evidence type="ECO:0000259" key="1">
    <source>
        <dbReference type="Pfam" id="PF10592"/>
    </source>
</evidence>
<organism evidence="2 3">
    <name type="scientific">Carnobacterium divergens DSM 20623</name>
    <dbReference type="NCBI Taxonomy" id="1449336"/>
    <lineage>
        <taxon>Bacteria</taxon>
        <taxon>Bacillati</taxon>
        <taxon>Bacillota</taxon>
        <taxon>Bacilli</taxon>
        <taxon>Lactobacillales</taxon>
        <taxon>Carnobacteriaceae</taxon>
        <taxon>Carnobacterium</taxon>
    </lineage>
</organism>
<dbReference type="Pfam" id="PF10592">
    <property type="entry name" value="AIPR"/>
    <property type="match status" value="1"/>
</dbReference>
<gene>
    <name evidence="2" type="ORF">IV74_GL000613</name>
</gene>
<feature type="domain" description="Abortive phage infection protein C-terminal" evidence="1">
    <location>
        <begin position="255"/>
        <end position="498"/>
    </location>
</feature>
<keyword evidence="3" id="KW-1185">Reference proteome</keyword>
<proteinExistence type="predicted"/>
<protein>
    <recommendedName>
        <fullName evidence="1">Abortive phage infection protein C-terminal domain-containing protein</fullName>
    </recommendedName>
</protein>
<dbReference type="AlphaFoldDB" id="A0A0R2I3Q4"/>
<name>A0A0R2I3Q4_CARDV</name>
<dbReference type="EMBL" id="JQBS01000017">
    <property type="protein sequence ID" value="KRN56965.1"/>
    <property type="molecule type" value="Genomic_DNA"/>
</dbReference>
<dbReference type="PATRIC" id="fig|1449336.4.peg.626"/>